<dbReference type="GO" id="GO:0031682">
    <property type="term" value="F:G-protein gamma-subunit binding"/>
    <property type="evidence" value="ECO:0007669"/>
    <property type="project" value="EnsemblFungi"/>
</dbReference>
<dbReference type="InterPro" id="IPR001680">
    <property type="entry name" value="WD40_rpt"/>
</dbReference>
<dbReference type="GO" id="GO:0043577">
    <property type="term" value="P:chemotropism"/>
    <property type="evidence" value="ECO:0007669"/>
    <property type="project" value="EnsemblFungi"/>
</dbReference>
<dbReference type="InterPro" id="IPR036322">
    <property type="entry name" value="WD40_repeat_dom_sf"/>
</dbReference>
<name>A0A1L0CQ96_9ASCO</name>
<dbReference type="SMART" id="SM00320">
    <property type="entry name" value="WD40"/>
    <property type="match status" value="7"/>
</dbReference>
<dbReference type="GO" id="GO:0005834">
    <property type="term" value="C:heterotrimeric G-protein complex"/>
    <property type="evidence" value="ECO:0007669"/>
    <property type="project" value="EnsemblFungi"/>
</dbReference>
<dbReference type="GO" id="GO:0001403">
    <property type="term" value="P:invasive growth in response to glucose limitation"/>
    <property type="evidence" value="ECO:0007669"/>
    <property type="project" value="EnsemblFungi"/>
</dbReference>
<sequence>MSNAVTQESFFELEQRINKARDDTKQLYTQINHIKAKNQDANLISMAKNVPSLNSSPEINKNTFSSMTNLKKIRTLKGHHNKIVDTKWSRDSSTILSASQDGFMLLWEATTGLKKNAVILDNQWVLSCAISPNNRLVASAGLDNHCTIYKIQPNNMVQQNIVSIFKGHSCYISECEFISDNLILTASGDMTACKWDITKSAKVMEFSEHLGDILALAVPKQYDNTNNENMNLFATAGSDGHCLLWDSRQQGSVQKFLVGDTDVGSLQFFSNNNAIVSGSDDGLVRLFDLRADCKISEYNLMDKQYYLEYLLPNNYNTKRGHYNHSLNSSSSYAGTPLSSGRHNEKNSLFSQDSTYDTEGVVSIDFSSSGRLMYTVYSNYGCIIWDTLKGELVGSLQGHSNKINKVKASNNGFGVLTGSWDETINVWTPTST</sequence>
<comment type="similarity">
    <text evidence="1">Belongs to the WD repeat G protein beta family.</text>
</comment>
<dbReference type="PANTHER" id="PTHR19850">
    <property type="entry name" value="GUANINE NUCLEOTIDE-BINDING PROTEIN BETA G PROTEIN BETA"/>
    <property type="match status" value="1"/>
</dbReference>
<dbReference type="AlphaFoldDB" id="A0A1L0CQ96"/>
<dbReference type="GO" id="GO:1903260">
    <property type="term" value="P:protein localization to mating projection tip"/>
    <property type="evidence" value="ECO:0007669"/>
    <property type="project" value="EnsemblFungi"/>
</dbReference>
<feature type="repeat" description="WD" evidence="5">
    <location>
        <begin position="263"/>
        <end position="297"/>
    </location>
</feature>
<feature type="repeat" description="WD" evidence="5">
    <location>
        <begin position="395"/>
        <end position="431"/>
    </location>
</feature>
<dbReference type="InterPro" id="IPR016346">
    <property type="entry name" value="G-protein_beta_1-5"/>
</dbReference>
<evidence type="ECO:0000256" key="4">
    <source>
        <dbReference type="ARBA" id="ARBA00023224"/>
    </source>
</evidence>
<protein>
    <submittedName>
        <fullName evidence="6">Related to Guanine nucleotide-binding protein subunit beta</fullName>
    </submittedName>
</protein>
<dbReference type="GO" id="GO:0120171">
    <property type="term" value="C:Cdc24p-Far1p-Gbetagamma complex"/>
    <property type="evidence" value="ECO:0007669"/>
    <property type="project" value="EnsemblFungi"/>
</dbReference>
<dbReference type="GO" id="GO:0005937">
    <property type="term" value="C:mating projection"/>
    <property type="evidence" value="ECO:0007669"/>
    <property type="project" value="EnsemblFungi"/>
</dbReference>
<keyword evidence="4" id="KW-0807">Transducer</keyword>
<dbReference type="InterPro" id="IPR019775">
    <property type="entry name" value="WD40_repeat_CS"/>
</dbReference>
<feature type="repeat" description="WD" evidence="5">
    <location>
        <begin position="165"/>
        <end position="205"/>
    </location>
</feature>
<reference evidence="7" key="1">
    <citation type="submission" date="2016-11" db="EMBL/GenBank/DDBJ databases">
        <authorList>
            <person name="Guldener U."/>
        </authorList>
    </citation>
    <scope>NUCLEOTIDE SEQUENCE [LARGE SCALE GENOMIC DNA]</scope>
</reference>
<evidence type="ECO:0000313" key="7">
    <source>
        <dbReference type="Proteomes" id="UP000183365"/>
    </source>
</evidence>
<dbReference type="GO" id="GO:0031267">
    <property type="term" value="F:small GTPase binding"/>
    <property type="evidence" value="ECO:0007669"/>
    <property type="project" value="EnsemblFungi"/>
</dbReference>
<accession>A0A1L0CQ96</accession>
<gene>
    <name evidence="6" type="ORF">HGUI_02833</name>
</gene>
<dbReference type="Pfam" id="PF00400">
    <property type="entry name" value="WD40"/>
    <property type="match status" value="1"/>
</dbReference>
<keyword evidence="2 5" id="KW-0853">WD repeat</keyword>
<dbReference type="SUPFAM" id="SSF50978">
    <property type="entry name" value="WD40 repeat-like"/>
    <property type="match status" value="1"/>
</dbReference>
<dbReference type="CDD" id="cd00200">
    <property type="entry name" value="WD40"/>
    <property type="match status" value="1"/>
</dbReference>
<keyword evidence="3" id="KW-0677">Repeat</keyword>
<dbReference type="Proteomes" id="UP000183365">
    <property type="component" value="Unassembled WGS sequence"/>
</dbReference>
<dbReference type="GO" id="GO:0031680">
    <property type="term" value="C:G-protein beta/gamma-subunit complex"/>
    <property type="evidence" value="ECO:0007669"/>
    <property type="project" value="EnsemblFungi"/>
</dbReference>
<dbReference type="Gene3D" id="2.130.10.10">
    <property type="entry name" value="YVTN repeat-like/Quinoprotein amine dehydrogenase"/>
    <property type="match status" value="2"/>
</dbReference>
<dbReference type="VEuPathDB" id="FungiDB:HGUI_02833"/>
<dbReference type="GO" id="GO:0097110">
    <property type="term" value="F:scaffold protein binding"/>
    <property type="evidence" value="ECO:0007669"/>
    <property type="project" value="EnsemblFungi"/>
</dbReference>
<dbReference type="InterPro" id="IPR015943">
    <property type="entry name" value="WD40/YVTN_repeat-like_dom_sf"/>
</dbReference>
<organism evidence="6 7">
    <name type="scientific">Hanseniaspora guilliermondii</name>
    <dbReference type="NCBI Taxonomy" id="56406"/>
    <lineage>
        <taxon>Eukaryota</taxon>
        <taxon>Fungi</taxon>
        <taxon>Dikarya</taxon>
        <taxon>Ascomycota</taxon>
        <taxon>Saccharomycotina</taxon>
        <taxon>Saccharomycetes</taxon>
        <taxon>Saccharomycodales</taxon>
        <taxon>Saccharomycodaceae</taxon>
        <taxon>Hanseniaspora</taxon>
    </lineage>
</organism>
<keyword evidence="7" id="KW-1185">Reference proteome</keyword>
<dbReference type="InterPro" id="IPR001632">
    <property type="entry name" value="WD40_G-protein_beta-like"/>
</dbReference>
<dbReference type="GO" id="GO:0019901">
    <property type="term" value="F:protein kinase binding"/>
    <property type="evidence" value="ECO:0007669"/>
    <property type="project" value="EnsemblFungi"/>
</dbReference>
<feature type="repeat" description="WD" evidence="5">
    <location>
        <begin position="76"/>
        <end position="117"/>
    </location>
</feature>
<dbReference type="PIRSF" id="PIRSF002394">
    <property type="entry name" value="GN-bd_beta"/>
    <property type="match status" value="1"/>
</dbReference>
<dbReference type="PROSITE" id="PS50082">
    <property type="entry name" value="WD_REPEATS_2"/>
    <property type="match status" value="4"/>
</dbReference>
<dbReference type="GO" id="GO:0061951">
    <property type="term" value="P:establishment of protein localization to plasma membrane"/>
    <property type="evidence" value="ECO:0007669"/>
    <property type="project" value="EnsemblFungi"/>
</dbReference>
<dbReference type="GO" id="GO:0000750">
    <property type="term" value="P:pheromone-dependent signal transduction involved in conjugation with cellular fusion"/>
    <property type="evidence" value="ECO:0007669"/>
    <property type="project" value="EnsemblFungi"/>
</dbReference>
<dbReference type="PRINTS" id="PR00319">
    <property type="entry name" value="GPROTEINB"/>
</dbReference>
<evidence type="ECO:0000313" key="6">
    <source>
        <dbReference type="EMBL" id="SGZ40633.1"/>
    </source>
</evidence>
<evidence type="ECO:0000256" key="5">
    <source>
        <dbReference type="PROSITE-ProRule" id="PRU00221"/>
    </source>
</evidence>
<evidence type="ECO:0000256" key="1">
    <source>
        <dbReference type="ARBA" id="ARBA00009768"/>
    </source>
</evidence>
<evidence type="ECO:0000256" key="3">
    <source>
        <dbReference type="ARBA" id="ARBA00022737"/>
    </source>
</evidence>
<proteinExistence type="inferred from homology"/>
<dbReference type="EMBL" id="FQNF01000057">
    <property type="protein sequence ID" value="SGZ40633.1"/>
    <property type="molecule type" value="Genomic_DNA"/>
</dbReference>
<evidence type="ECO:0000256" key="2">
    <source>
        <dbReference type="ARBA" id="ARBA00022574"/>
    </source>
</evidence>
<dbReference type="Pfam" id="PF25391">
    <property type="entry name" value="WD40_Gbeta"/>
    <property type="match status" value="1"/>
</dbReference>
<dbReference type="PROSITE" id="PS00678">
    <property type="entry name" value="WD_REPEATS_1"/>
    <property type="match status" value="1"/>
</dbReference>
<dbReference type="GO" id="GO:0001965">
    <property type="term" value="F:G-protein alpha-subunit binding"/>
    <property type="evidence" value="ECO:0007669"/>
    <property type="project" value="EnsemblFungi"/>
</dbReference>
<dbReference type="PROSITE" id="PS50294">
    <property type="entry name" value="WD_REPEATS_REGION"/>
    <property type="match status" value="2"/>
</dbReference>
<dbReference type="OrthoDB" id="10255630at2759"/>